<accession>A0A6P6TWM3</accession>
<feature type="region of interest" description="Disordered" evidence="1">
    <location>
        <begin position="534"/>
        <end position="556"/>
    </location>
</feature>
<reference evidence="4" key="2">
    <citation type="submission" date="2025-08" db="UniProtKB">
        <authorList>
            <consortium name="RefSeq"/>
        </authorList>
    </citation>
    <scope>IDENTIFICATION</scope>
    <source>
        <tissue evidence="4">Leaves</tissue>
    </source>
</reference>
<reference evidence="3" key="1">
    <citation type="journal article" date="2025" name="Foods">
        <title>Unveiling the Microbial Signatures of Arabica Coffee Cherries: Insights into Ripeness Specific Diversity, Functional Traits, and Implications for Quality and Safety.</title>
        <authorList>
            <consortium name="RefSeq"/>
            <person name="Tenea G.N."/>
            <person name="Cifuentes V."/>
            <person name="Reyes P."/>
            <person name="Cevallos-Vallejos M."/>
        </authorList>
    </citation>
    <scope>NUCLEOTIDE SEQUENCE [LARGE SCALE GENOMIC DNA]</scope>
</reference>
<keyword evidence="3" id="KW-1185">Reference proteome</keyword>
<dbReference type="PANTHER" id="PTHR33116:SF86">
    <property type="entry name" value="REVERSE TRANSCRIPTASE DOMAIN-CONTAINING PROTEIN"/>
    <property type="match status" value="1"/>
</dbReference>
<dbReference type="AlphaFoldDB" id="A0A6P6TWM3"/>
<protein>
    <recommendedName>
        <fullName evidence="2">Reverse transcriptase domain-containing protein</fullName>
    </recommendedName>
</protein>
<dbReference type="CDD" id="cd01650">
    <property type="entry name" value="RT_nLTR_like"/>
    <property type="match status" value="1"/>
</dbReference>
<evidence type="ECO:0000259" key="2">
    <source>
        <dbReference type="PROSITE" id="PS50878"/>
    </source>
</evidence>
<proteinExistence type="predicted"/>
<evidence type="ECO:0000313" key="3">
    <source>
        <dbReference type="Proteomes" id="UP001652660"/>
    </source>
</evidence>
<evidence type="ECO:0000313" key="4">
    <source>
        <dbReference type="RefSeq" id="XP_027082297.1"/>
    </source>
</evidence>
<organism evidence="3 4">
    <name type="scientific">Coffea arabica</name>
    <name type="common">Arabian coffee</name>
    <dbReference type="NCBI Taxonomy" id="13443"/>
    <lineage>
        <taxon>Eukaryota</taxon>
        <taxon>Viridiplantae</taxon>
        <taxon>Streptophyta</taxon>
        <taxon>Embryophyta</taxon>
        <taxon>Tracheophyta</taxon>
        <taxon>Spermatophyta</taxon>
        <taxon>Magnoliopsida</taxon>
        <taxon>eudicotyledons</taxon>
        <taxon>Gunneridae</taxon>
        <taxon>Pentapetalae</taxon>
        <taxon>asterids</taxon>
        <taxon>lamiids</taxon>
        <taxon>Gentianales</taxon>
        <taxon>Rubiaceae</taxon>
        <taxon>Ixoroideae</taxon>
        <taxon>Gardenieae complex</taxon>
        <taxon>Bertiereae - Coffeeae clade</taxon>
        <taxon>Coffeeae</taxon>
        <taxon>Coffea</taxon>
    </lineage>
</organism>
<dbReference type="InterPro" id="IPR000477">
    <property type="entry name" value="RT_dom"/>
</dbReference>
<feature type="compositionally biased region" description="Basic and acidic residues" evidence="1">
    <location>
        <begin position="535"/>
        <end position="550"/>
    </location>
</feature>
<evidence type="ECO:0000256" key="1">
    <source>
        <dbReference type="SAM" id="MobiDB-lite"/>
    </source>
</evidence>
<name>A0A6P6TWM3_COFAR</name>
<dbReference type="GeneID" id="113704611"/>
<dbReference type="Pfam" id="PF00078">
    <property type="entry name" value="RVT_1"/>
    <property type="match status" value="1"/>
</dbReference>
<dbReference type="SUPFAM" id="SSF56672">
    <property type="entry name" value="DNA/RNA polymerases"/>
    <property type="match status" value="1"/>
</dbReference>
<dbReference type="RefSeq" id="XP_027082297.1">
    <property type="nucleotide sequence ID" value="XM_027226496.1"/>
</dbReference>
<feature type="domain" description="Reverse transcriptase" evidence="2">
    <location>
        <begin position="1"/>
        <end position="205"/>
    </location>
</feature>
<dbReference type="Proteomes" id="UP001652660">
    <property type="component" value="Chromosome 8e"/>
</dbReference>
<sequence length="556" mass="64779">MVSHEYLHYLKNKRQGKDGFMAVKLDMSKAYDRVEWSFLEAIMTKMGFHCKWRNWIMECLRSVSYSFNINGKVKEYVIPRRGIRQGDPLSPYLFVLCSEGFSNLIRKAAANRKLSGMRISRHGPSITHLFFADDSLIFCKANMDQATKLMRVLQVYALGSGQLINLDKSSILFNKNVRPELMHDICQTAGNMQRVSQGKYLGLPMVVSRTKEQIFGFVKTNIQQRILKWKNRFLSIAGKEIMLKSVALAMPTYTMSCFKVPSRLCKEISSLMSNYWWGETNGKNKIWRSLVGARELVEQGTRRKIGNGKNTNIWEDSWIPDTSNGRVTTRRAMDNGLQKVEELICQKRWNRNLVFQNFNREDADKILSIPISLSGREDSQFWIHRVDGNYSVNSGYKVQALNNDDKQKRNQMEGSTMRDTINGKIKVGDPICKGCGEERETIEYTLLNCSEAKQTWKLAPIQWEGMMEQHGSFRRWWISIAEARHRPKGWQHISLSVHILWQIWKDRNEVEFNGKKNQPWRTIQKAQEDWLEFGETDKRETRMSTEETKALHQNNQ</sequence>
<gene>
    <name evidence="4" type="primary">LOC113704611</name>
</gene>
<dbReference type="PROSITE" id="PS50878">
    <property type="entry name" value="RT_POL"/>
    <property type="match status" value="1"/>
</dbReference>
<dbReference type="PANTHER" id="PTHR33116">
    <property type="entry name" value="REVERSE TRANSCRIPTASE ZINC-BINDING DOMAIN-CONTAINING PROTEIN-RELATED-RELATED"/>
    <property type="match status" value="1"/>
</dbReference>
<dbReference type="InterPro" id="IPR043502">
    <property type="entry name" value="DNA/RNA_pol_sf"/>
</dbReference>
<dbReference type="OrthoDB" id="1000979at2759"/>